<feature type="compositionally biased region" description="Basic and acidic residues" evidence="1">
    <location>
        <begin position="165"/>
        <end position="174"/>
    </location>
</feature>
<gene>
    <name evidence="2" type="ORF">SARC_14924</name>
</gene>
<name>A0A0L0F797_9EUKA</name>
<accession>A0A0L0F797</accession>
<keyword evidence="3" id="KW-1185">Reference proteome</keyword>
<dbReference type="EMBL" id="KQ246906">
    <property type="protein sequence ID" value="KNC72519.1"/>
    <property type="molecule type" value="Genomic_DNA"/>
</dbReference>
<reference evidence="2 3" key="1">
    <citation type="submission" date="2011-02" db="EMBL/GenBank/DDBJ databases">
        <title>The Genome Sequence of Sphaeroforma arctica JP610.</title>
        <authorList>
            <consortium name="The Broad Institute Genome Sequencing Platform"/>
            <person name="Russ C."/>
            <person name="Cuomo C."/>
            <person name="Young S.K."/>
            <person name="Zeng Q."/>
            <person name="Gargeya S."/>
            <person name="Alvarado L."/>
            <person name="Berlin A."/>
            <person name="Chapman S.B."/>
            <person name="Chen Z."/>
            <person name="Freedman E."/>
            <person name="Gellesch M."/>
            <person name="Goldberg J."/>
            <person name="Griggs A."/>
            <person name="Gujja S."/>
            <person name="Heilman E."/>
            <person name="Heiman D."/>
            <person name="Howarth C."/>
            <person name="Mehta T."/>
            <person name="Neiman D."/>
            <person name="Pearson M."/>
            <person name="Roberts A."/>
            <person name="Saif S."/>
            <person name="Shea T."/>
            <person name="Shenoy N."/>
            <person name="Sisk P."/>
            <person name="Stolte C."/>
            <person name="Sykes S."/>
            <person name="White J."/>
            <person name="Yandava C."/>
            <person name="Burger G."/>
            <person name="Gray M.W."/>
            <person name="Holland P.W.H."/>
            <person name="King N."/>
            <person name="Lang F.B.F."/>
            <person name="Roger A.J."/>
            <person name="Ruiz-Trillo I."/>
            <person name="Haas B."/>
            <person name="Nusbaum C."/>
            <person name="Birren B."/>
        </authorList>
    </citation>
    <scope>NUCLEOTIDE SEQUENCE [LARGE SCALE GENOMIC DNA]</scope>
    <source>
        <strain evidence="2 3">JP610</strain>
    </source>
</reference>
<evidence type="ECO:0000313" key="2">
    <source>
        <dbReference type="EMBL" id="KNC72519.1"/>
    </source>
</evidence>
<feature type="region of interest" description="Disordered" evidence="1">
    <location>
        <begin position="117"/>
        <end position="174"/>
    </location>
</feature>
<feature type="compositionally biased region" description="Polar residues" evidence="1">
    <location>
        <begin position="152"/>
        <end position="164"/>
    </location>
</feature>
<feature type="compositionally biased region" description="Basic and acidic residues" evidence="1">
    <location>
        <begin position="134"/>
        <end position="143"/>
    </location>
</feature>
<evidence type="ECO:0000256" key="1">
    <source>
        <dbReference type="SAM" id="MobiDB-lite"/>
    </source>
</evidence>
<dbReference type="RefSeq" id="XP_014146421.1">
    <property type="nucleotide sequence ID" value="XM_014290946.1"/>
</dbReference>
<organism evidence="2 3">
    <name type="scientific">Sphaeroforma arctica JP610</name>
    <dbReference type="NCBI Taxonomy" id="667725"/>
    <lineage>
        <taxon>Eukaryota</taxon>
        <taxon>Ichthyosporea</taxon>
        <taxon>Ichthyophonida</taxon>
        <taxon>Sphaeroforma</taxon>
    </lineage>
</organism>
<proteinExistence type="predicted"/>
<sequence length="234" mass="25354">MHAADKQLEEVLRSAVSGGGVRVLEVSDDPKERTIARILTHSVSIGVIRKAMLVVMAYPRDYMPIDRSKYIDSLLFAAETPGKIQAVLQVFPGAPLREKMSQEWTRTYVVTGTRRGSYTDTQEDAGLSTGTQTDHTHTDDTCTHTHTHGQTSGVQSVSIQTSASREAHGCYDDRGTHKSAGTIWEGSGQVVASGSILERDGLRSASTRNTNKVGTGEKTVVLTDHVIGEPLKYG</sequence>
<dbReference type="AlphaFoldDB" id="A0A0L0F797"/>
<protein>
    <submittedName>
        <fullName evidence="2">Uncharacterized protein</fullName>
    </submittedName>
</protein>
<dbReference type="Proteomes" id="UP000054560">
    <property type="component" value="Unassembled WGS sequence"/>
</dbReference>
<dbReference type="GeneID" id="25915428"/>
<evidence type="ECO:0000313" key="3">
    <source>
        <dbReference type="Proteomes" id="UP000054560"/>
    </source>
</evidence>